<gene>
    <name evidence="2" type="ORF">A1355_06975</name>
</gene>
<evidence type="ECO:0000256" key="1">
    <source>
        <dbReference type="SAM" id="Phobius"/>
    </source>
</evidence>
<keyword evidence="1" id="KW-0472">Membrane</keyword>
<comment type="caution">
    <text evidence="2">The sequence shown here is derived from an EMBL/GenBank/DDBJ whole genome shotgun (WGS) entry which is preliminary data.</text>
</comment>
<keyword evidence="1" id="KW-1133">Transmembrane helix</keyword>
<accession>A0A177NIL1</accession>
<dbReference type="Proteomes" id="UP000077628">
    <property type="component" value="Unassembled WGS sequence"/>
</dbReference>
<keyword evidence="3" id="KW-1185">Reference proteome</keyword>
<protein>
    <submittedName>
        <fullName evidence="2">Uncharacterized protein</fullName>
    </submittedName>
</protein>
<dbReference type="EMBL" id="LUUK01000175">
    <property type="protein sequence ID" value="OAI17817.1"/>
    <property type="molecule type" value="Genomic_DNA"/>
</dbReference>
<sequence length="95" mass="10105">MQQADAAAFLAQVQQDAGSLLRQQLQRSIQLFAAVAAPRTQHVAGKAFRMQADQHVVPPGRIANHQGQMLLIVLVVAVIVQLKLAVCGRNAGAGK</sequence>
<feature type="transmembrane region" description="Helical" evidence="1">
    <location>
        <begin position="67"/>
        <end position="86"/>
    </location>
</feature>
<evidence type="ECO:0000313" key="2">
    <source>
        <dbReference type="EMBL" id="OAI17817.1"/>
    </source>
</evidence>
<dbReference type="AlphaFoldDB" id="A0A177NIL1"/>
<keyword evidence="1" id="KW-0812">Transmembrane</keyword>
<evidence type="ECO:0000313" key="3">
    <source>
        <dbReference type="Proteomes" id="UP000077628"/>
    </source>
</evidence>
<proteinExistence type="predicted"/>
<reference evidence="3" key="1">
    <citation type="submission" date="2016-03" db="EMBL/GenBank/DDBJ databases">
        <authorList>
            <person name="Heylen K."/>
            <person name="De Vos P."/>
            <person name="Vekeman B."/>
        </authorList>
    </citation>
    <scope>NUCLEOTIDE SEQUENCE [LARGE SCALE GENOMIC DNA]</scope>
    <source>
        <strain evidence="3">R-45383</strain>
    </source>
</reference>
<organism evidence="2 3">
    <name type="scientific">Methylomonas koyamae</name>
    <dbReference type="NCBI Taxonomy" id="702114"/>
    <lineage>
        <taxon>Bacteria</taxon>
        <taxon>Pseudomonadati</taxon>
        <taxon>Pseudomonadota</taxon>
        <taxon>Gammaproteobacteria</taxon>
        <taxon>Methylococcales</taxon>
        <taxon>Methylococcaceae</taxon>
        <taxon>Methylomonas</taxon>
    </lineage>
</organism>
<name>A0A177NIL1_9GAMM</name>